<feature type="compositionally biased region" description="Basic and acidic residues" evidence="1">
    <location>
        <begin position="26"/>
        <end position="37"/>
    </location>
</feature>
<sequence length="135" mass="14742">KRYDFAPENGSGTGSGRCRSIPPPEGRIRVPGGRENRAGSVDPCEECRSPTRRQSKSNLESTAECVCVFCVVAENLPIHNQSKTAAEERFLVPIPIKPVRGLEVGRRGRTKGRGCSGKKSFLEKDSCVVLEKNVN</sequence>
<proteinExistence type="predicted"/>
<reference evidence="2" key="1">
    <citation type="submission" date="2005-10" db="EMBL/GenBank/DDBJ databases">
        <authorList>
            <person name="Loftus B.J."/>
            <person name="Nene V.M."/>
            <person name="Hannick L.I."/>
            <person name="Bidwell S."/>
            <person name="Haas B."/>
            <person name="Amedeo P."/>
            <person name="Orvis J."/>
            <person name="Wortman J.R."/>
            <person name="White O.R."/>
            <person name="Salzberg S."/>
            <person name="Shumway M."/>
            <person name="Koo H."/>
            <person name="Zhao Y."/>
            <person name="Holmes M."/>
            <person name="Miller J."/>
            <person name="Schatz M."/>
            <person name="Pop M."/>
            <person name="Pai G."/>
            <person name="Utterback T."/>
            <person name="Rogers Y.-H."/>
            <person name="Kravitz S."/>
            <person name="Fraser C.M."/>
        </authorList>
    </citation>
    <scope>NUCLEOTIDE SEQUENCE</scope>
    <source>
        <strain evidence="2">Liverpool</strain>
    </source>
</reference>
<dbReference type="EMBL" id="CH477920">
    <property type="protein sequence ID" value="EAT35054.1"/>
    <property type="molecule type" value="Genomic_DNA"/>
</dbReference>
<evidence type="ECO:0000313" key="3">
    <source>
        <dbReference type="Proteomes" id="UP000682892"/>
    </source>
</evidence>
<dbReference type="AlphaFoldDB" id="Q16L62"/>
<reference evidence="2" key="3">
    <citation type="submission" date="2012-09" db="EMBL/GenBank/DDBJ databases">
        <authorList>
            <consortium name="VectorBase"/>
        </authorList>
    </citation>
    <scope>NUCLEOTIDE SEQUENCE</scope>
    <source>
        <strain evidence="2">Liverpool</strain>
    </source>
</reference>
<organism evidence="2 3">
    <name type="scientific">Aedes aegypti</name>
    <name type="common">Yellowfever mosquito</name>
    <name type="synonym">Culex aegypti</name>
    <dbReference type="NCBI Taxonomy" id="7159"/>
    <lineage>
        <taxon>Eukaryota</taxon>
        <taxon>Metazoa</taxon>
        <taxon>Ecdysozoa</taxon>
        <taxon>Arthropoda</taxon>
        <taxon>Hexapoda</taxon>
        <taxon>Insecta</taxon>
        <taxon>Pterygota</taxon>
        <taxon>Neoptera</taxon>
        <taxon>Endopterygota</taxon>
        <taxon>Diptera</taxon>
        <taxon>Nematocera</taxon>
        <taxon>Culicoidea</taxon>
        <taxon>Culicidae</taxon>
        <taxon>Culicinae</taxon>
        <taxon>Aedini</taxon>
        <taxon>Aedes</taxon>
        <taxon>Stegomyia</taxon>
    </lineage>
</organism>
<feature type="non-terminal residue" evidence="2">
    <location>
        <position position="1"/>
    </location>
</feature>
<dbReference type="HOGENOM" id="CLU_1890859_0_0_1"/>
<dbReference type="PaxDb" id="7159-AAEL012754-PA"/>
<gene>
    <name evidence="2" type="ORF">AaeL_AAEL012754</name>
</gene>
<protein>
    <submittedName>
        <fullName evidence="2">AAEL012754-PA</fullName>
    </submittedName>
</protein>
<feature type="region of interest" description="Disordered" evidence="1">
    <location>
        <begin position="1"/>
        <end position="61"/>
    </location>
</feature>
<accession>Q16L62</accession>
<name>Q16L62_AEDAE</name>
<dbReference type="Proteomes" id="UP000682892">
    <property type="component" value="Unassembled WGS sequence"/>
</dbReference>
<evidence type="ECO:0000256" key="1">
    <source>
        <dbReference type="SAM" id="MobiDB-lite"/>
    </source>
</evidence>
<evidence type="ECO:0000313" key="2">
    <source>
        <dbReference type="EMBL" id="EAT35054.1"/>
    </source>
</evidence>
<reference evidence="2" key="2">
    <citation type="journal article" date="2007" name="Science">
        <title>Genome sequence of Aedes aegypti, a major arbovirus vector.</title>
        <authorList>
            <person name="Nene V."/>
            <person name="Wortman J.R."/>
            <person name="Lawson D."/>
            <person name="Haas B."/>
            <person name="Kodira C."/>
            <person name="Tu Z.J."/>
            <person name="Loftus B."/>
            <person name="Xi Z."/>
            <person name="Megy K."/>
            <person name="Grabherr M."/>
            <person name="Ren Q."/>
            <person name="Zdobnov E.M."/>
            <person name="Lobo N.F."/>
            <person name="Campbell K.S."/>
            <person name="Brown S.E."/>
            <person name="Bonaldo M.F."/>
            <person name="Zhu J."/>
            <person name="Sinkins S.P."/>
            <person name="Hogenkamp D.G."/>
            <person name="Amedeo P."/>
            <person name="Arensburger P."/>
            <person name="Atkinson P.W."/>
            <person name="Bidwell S."/>
            <person name="Biedler J."/>
            <person name="Birney E."/>
            <person name="Bruggner R.V."/>
            <person name="Costas J."/>
            <person name="Coy M.R."/>
            <person name="Crabtree J."/>
            <person name="Crawford M."/>
            <person name="Debruyn B."/>
            <person name="Decaprio D."/>
            <person name="Eiglmeier K."/>
            <person name="Eisenstadt E."/>
            <person name="El-Dorry H."/>
            <person name="Gelbart W.M."/>
            <person name="Gomes S.L."/>
            <person name="Hammond M."/>
            <person name="Hannick L.I."/>
            <person name="Hogan J.R."/>
            <person name="Holmes M.H."/>
            <person name="Jaffe D."/>
            <person name="Johnston J.S."/>
            <person name="Kennedy R.C."/>
            <person name="Koo H."/>
            <person name="Kravitz S."/>
            <person name="Kriventseva E.V."/>
            <person name="Kulp D."/>
            <person name="Labutti K."/>
            <person name="Lee E."/>
            <person name="Li S."/>
            <person name="Lovin D.D."/>
            <person name="Mao C."/>
            <person name="Mauceli E."/>
            <person name="Menck C.F."/>
            <person name="Miller J.R."/>
            <person name="Montgomery P."/>
            <person name="Mori A."/>
            <person name="Nascimento A.L."/>
            <person name="Naveira H.F."/>
            <person name="Nusbaum C."/>
            <person name="O'leary S."/>
            <person name="Orvis J."/>
            <person name="Pertea M."/>
            <person name="Quesneville H."/>
            <person name="Reidenbach K.R."/>
            <person name="Rogers Y.H."/>
            <person name="Roth C.W."/>
            <person name="Schneider J.R."/>
            <person name="Schatz M."/>
            <person name="Shumway M."/>
            <person name="Stanke M."/>
            <person name="Stinson E.O."/>
            <person name="Tubio J.M."/>
            <person name="Vanzee J.P."/>
            <person name="Verjovski-Almeida S."/>
            <person name="Werner D."/>
            <person name="White O."/>
            <person name="Wyder S."/>
            <person name="Zeng Q."/>
            <person name="Zhao Q."/>
            <person name="Zhao Y."/>
            <person name="Hill C.A."/>
            <person name="Raikhel A.S."/>
            <person name="Soares M.B."/>
            <person name="Knudson D.L."/>
            <person name="Lee N.H."/>
            <person name="Galagan J."/>
            <person name="Salzberg S.L."/>
            <person name="Paulsen I.T."/>
            <person name="Dimopoulos G."/>
            <person name="Collins F.H."/>
            <person name="Birren B."/>
            <person name="Fraser-Liggett C.M."/>
            <person name="Severson D.W."/>
        </authorList>
    </citation>
    <scope>NUCLEOTIDE SEQUENCE [LARGE SCALE GENOMIC DNA]</scope>
    <source>
        <strain evidence="2">Liverpool</strain>
    </source>
</reference>